<dbReference type="Proteomes" id="UP000321938">
    <property type="component" value="Unassembled WGS sequence"/>
</dbReference>
<dbReference type="STRING" id="1123037.GCA_000425305_02086"/>
<reference evidence="2 3" key="1">
    <citation type="submission" date="2019-08" db="EMBL/GenBank/DDBJ databases">
        <title>Genome of Psychroserpens burtonensis ACAM 167.</title>
        <authorList>
            <person name="Bowman J.P."/>
        </authorList>
    </citation>
    <scope>NUCLEOTIDE SEQUENCE [LARGE SCALE GENOMIC DNA]</scope>
    <source>
        <strain evidence="2 3">ACAM 167</strain>
    </source>
</reference>
<dbReference type="EMBL" id="VOSB01000008">
    <property type="protein sequence ID" value="TXE18292.1"/>
    <property type="molecule type" value="Genomic_DNA"/>
</dbReference>
<keyword evidence="1" id="KW-0472">Membrane</keyword>
<dbReference type="AlphaFoldDB" id="A0A5C7BA05"/>
<evidence type="ECO:0008006" key="4">
    <source>
        <dbReference type="Google" id="ProtNLM"/>
    </source>
</evidence>
<comment type="caution">
    <text evidence="2">The sequence shown here is derived from an EMBL/GenBank/DDBJ whole genome shotgun (WGS) entry which is preliminary data.</text>
</comment>
<sequence length="142" mass="16500">MILTDQHIKFIENNLNLYGVKSKDLREDLLDHICTYIETSNSQDFDGSYQEALQKFGGYTSFQNLQLETNLQKFALHAIRLKRVLHLASTIAVLLIMTGLLFKVMHWPYATILLFSGCIVFILVVIPTYFYDRYKSSIHKFS</sequence>
<name>A0A5C7BA05_9FLAO</name>
<keyword evidence="3" id="KW-1185">Reference proteome</keyword>
<feature type="transmembrane region" description="Helical" evidence="1">
    <location>
        <begin position="84"/>
        <end position="102"/>
    </location>
</feature>
<dbReference type="OrthoDB" id="1134798at2"/>
<protein>
    <recommendedName>
        <fullName evidence="4">DUF1700 domain-containing protein</fullName>
    </recommendedName>
</protein>
<evidence type="ECO:0000313" key="2">
    <source>
        <dbReference type="EMBL" id="TXE18292.1"/>
    </source>
</evidence>
<accession>A0A5C7BA05</accession>
<keyword evidence="1" id="KW-0812">Transmembrane</keyword>
<keyword evidence="1" id="KW-1133">Transmembrane helix</keyword>
<gene>
    <name evidence="2" type="ORF">ES692_06480</name>
</gene>
<proteinExistence type="predicted"/>
<dbReference type="RefSeq" id="WP_147231414.1">
    <property type="nucleotide sequence ID" value="NZ_VOSB01000008.1"/>
</dbReference>
<evidence type="ECO:0000256" key="1">
    <source>
        <dbReference type="SAM" id="Phobius"/>
    </source>
</evidence>
<feature type="transmembrane region" description="Helical" evidence="1">
    <location>
        <begin position="108"/>
        <end position="131"/>
    </location>
</feature>
<evidence type="ECO:0000313" key="3">
    <source>
        <dbReference type="Proteomes" id="UP000321938"/>
    </source>
</evidence>
<organism evidence="2 3">
    <name type="scientific">Psychroserpens burtonensis</name>
    <dbReference type="NCBI Taxonomy" id="49278"/>
    <lineage>
        <taxon>Bacteria</taxon>
        <taxon>Pseudomonadati</taxon>
        <taxon>Bacteroidota</taxon>
        <taxon>Flavobacteriia</taxon>
        <taxon>Flavobacteriales</taxon>
        <taxon>Flavobacteriaceae</taxon>
        <taxon>Psychroserpens</taxon>
    </lineage>
</organism>